<evidence type="ECO:0000313" key="3">
    <source>
        <dbReference type="Proteomes" id="UP000314294"/>
    </source>
</evidence>
<accession>A0A4Z2HFV1</accession>
<reference evidence="2 3" key="1">
    <citation type="submission" date="2019-03" db="EMBL/GenBank/DDBJ databases">
        <title>First draft genome of Liparis tanakae, snailfish: a comprehensive survey of snailfish specific genes.</title>
        <authorList>
            <person name="Kim W."/>
            <person name="Song I."/>
            <person name="Jeong J.-H."/>
            <person name="Kim D."/>
            <person name="Kim S."/>
            <person name="Ryu S."/>
            <person name="Song J.Y."/>
            <person name="Lee S.K."/>
        </authorList>
    </citation>
    <scope>NUCLEOTIDE SEQUENCE [LARGE SCALE GENOMIC DNA]</scope>
    <source>
        <tissue evidence="2">Muscle</tissue>
    </source>
</reference>
<dbReference type="EMBL" id="SRLO01000247">
    <property type="protein sequence ID" value="TNN64729.1"/>
    <property type="molecule type" value="Genomic_DNA"/>
</dbReference>
<evidence type="ECO:0000256" key="1">
    <source>
        <dbReference type="SAM" id="MobiDB-lite"/>
    </source>
</evidence>
<protein>
    <submittedName>
        <fullName evidence="2">Uncharacterized protein</fullName>
    </submittedName>
</protein>
<feature type="region of interest" description="Disordered" evidence="1">
    <location>
        <begin position="59"/>
        <end position="79"/>
    </location>
</feature>
<name>A0A4Z2HFV1_9TELE</name>
<comment type="caution">
    <text evidence="2">The sequence shown here is derived from an EMBL/GenBank/DDBJ whole genome shotgun (WGS) entry which is preliminary data.</text>
</comment>
<proteinExistence type="predicted"/>
<dbReference type="Proteomes" id="UP000314294">
    <property type="component" value="Unassembled WGS sequence"/>
</dbReference>
<gene>
    <name evidence="2" type="ORF">EYF80_025035</name>
</gene>
<dbReference type="AlphaFoldDB" id="A0A4Z2HFV1"/>
<organism evidence="2 3">
    <name type="scientific">Liparis tanakae</name>
    <name type="common">Tanaka's snailfish</name>
    <dbReference type="NCBI Taxonomy" id="230148"/>
    <lineage>
        <taxon>Eukaryota</taxon>
        <taxon>Metazoa</taxon>
        <taxon>Chordata</taxon>
        <taxon>Craniata</taxon>
        <taxon>Vertebrata</taxon>
        <taxon>Euteleostomi</taxon>
        <taxon>Actinopterygii</taxon>
        <taxon>Neopterygii</taxon>
        <taxon>Teleostei</taxon>
        <taxon>Neoteleostei</taxon>
        <taxon>Acanthomorphata</taxon>
        <taxon>Eupercaria</taxon>
        <taxon>Perciformes</taxon>
        <taxon>Cottioidei</taxon>
        <taxon>Cottales</taxon>
        <taxon>Liparidae</taxon>
        <taxon>Liparis</taxon>
    </lineage>
</organism>
<sequence length="166" mass="17700">MPGNATGEDSAVGKKHFCYLRKLAVVGNGWDDADSAAEDGRAIPTIIAFVAPLTSRNRGCRKRDAGQTNQWSHAEGLGGSPSKQLFLSPSLEPLLPLLILRDVFDMLLMSLGPGVFFHRADWLGGPGAYLSRFSAMWPGATESLPPAFLPVSAQGRASSAGWEITC</sequence>
<evidence type="ECO:0000313" key="2">
    <source>
        <dbReference type="EMBL" id="TNN64729.1"/>
    </source>
</evidence>
<keyword evidence="3" id="KW-1185">Reference proteome</keyword>